<dbReference type="Proteomes" id="UP000028582">
    <property type="component" value="Unassembled WGS sequence"/>
</dbReference>
<sequence>MPRRASVPTAGSQVQQPSKPSGSKGAELPRSVRPSHLKASSSQGSNSRRDSNALSIRSDDDTNNTPSSPHTSARETEPATDDETQQGVSLAANELNDHGNNFQVNAAERQAVAMLNKITKKNERNHQKYDAIRTSISGKDKRIDELHASFEDLASQTAELETLCNSDMDADTLDKLFMAIPIQQRQLYLGE</sequence>
<reference evidence="2 3" key="1">
    <citation type="submission" date="2013-11" db="EMBL/GenBank/DDBJ databases">
        <title>The Genome Sequence of Phytophthora parasitica P1976.</title>
        <authorList>
            <consortium name="The Broad Institute Genomics Platform"/>
            <person name="Russ C."/>
            <person name="Tyler B."/>
            <person name="Panabieres F."/>
            <person name="Shan W."/>
            <person name="Tripathy S."/>
            <person name="Grunwald N."/>
            <person name="Machado M."/>
            <person name="Johnson C.S."/>
            <person name="Walker B."/>
            <person name="Young S."/>
            <person name="Zeng Q."/>
            <person name="Gargeya S."/>
            <person name="Fitzgerald M."/>
            <person name="Haas B."/>
            <person name="Abouelleil A."/>
            <person name="Allen A.W."/>
            <person name="Alvarado L."/>
            <person name="Arachchi H.M."/>
            <person name="Berlin A.M."/>
            <person name="Chapman S.B."/>
            <person name="Gainer-Dewar J."/>
            <person name="Goldberg J."/>
            <person name="Griggs A."/>
            <person name="Gujja S."/>
            <person name="Hansen M."/>
            <person name="Howarth C."/>
            <person name="Imamovic A."/>
            <person name="Ireland A."/>
            <person name="Larimer J."/>
            <person name="McCowan C."/>
            <person name="Murphy C."/>
            <person name="Pearson M."/>
            <person name="Poon T.W."/>
            <person name="Priest M."/>
            <person name="Roberts A."/>
            <person name="Saif S."/>
            <person name="Shea T."/>
            <person name="Sisk P."/>
            <person name="Sykes S."/>
            <person name="Wortman J."/>
            <person name="Nusbaum C."/>
            <person name="Birren B."/>
        </authorList>
    </citation>
    <scope>NUCLEOTIDE SEQUENCE [LARGE SCALE GENOMIC DNA]</scope>
    <source>
        <strain evidence="2 3">P1976</strain>
    </source>
</reference>
<evidence type="ECO:0000313" key="3">
    <source>
        <dbReference type="Proteomes" id="UP000028582"/>
    </source>
</evidence>
<proteinExistence type="predicted"/>
<dbReference type="OrthoDB" id="109725at2759"/>
<protein>
    <submittedName>
        <fullName evidence="2">Uncharacterized protein</fullName>
    </submittedName>
</protein>
<gene>
    <name evidence="2" type="ORF">F444_06270</name>
</gene>
<dbReference type="AlphaFoldDB" id="A0A081AJ57"/>
<dbReference type="EMBL" id="ANJA01001160">
    <property type="protein sequence ID" value="ETO78918.1"/>
    <property type="molecule type" value="Genomic_DNA"/>
</dbReference>
<accession>A0A081AJ57</accession>
<evidence type="ECO:0000313" key="2">
    <source>
        <dbReference type="EMBL" id="ETO78918.1"/>
    </source>
</evidence>
<comment type="caution">
    <text evidence="2">The sequence shown here is derived from an EMBL/GenBank/DDBJ whole genome shotgun (WGS) entry which is preliminary data.</text>
</comment>
<feature type="compositionally biased region" description="Polar residues" evidence="1">
    <location>
        <begin position="9"/>
        <end position="21"/>
    </location>
</feature>
<feature type="region of interest" description="Disordered" evidence="1">
    <location>
        <begin position="1"/>
        <end position="85"/>
    </location>
</feature>
<evidence type="ECO:0000256" key="1">
    <source>
        <dbReference type="SAM" id="MobiDB-lite"/>
    </source>
</evidence>
<organism evidence="2 3">
    <name type="scientific">Phytophthora nicotianae P1976</name>
    <dbReference type="NCBI Taxonomy" id="1317066"/>
    <lineage>
        <taxon>Eukaryota</taxon>
        <taxon>Sar</taxon>
        <taxon>Stramenopiles</taxon>
        <taxon>Oomycota</taxon>
        <taxon>Peronosporomycetes</taxon>
        <taxon>Peronosporales</taxon>
        <taxon>Peronosporaceae</taxon>
        <taxon>Phytophthora</taxon>
    </lineage>
</organism>
<name>A0A081AJ57_PHYNI</name>